<evidence type="ECO:0000313" key="1">
    <source>
        <dbReference type="EMBL" id="CAB4156420.1"/>
    </source>
</evidence>
<sequence>MAYNYIGLVNEVNRRLNEVELTSVNFAAAVGFYATIKDAVNASIRDINHTHYEWPFNHVLAEETLSTGITRYSFPNDANTIDFDTFRIKENTTLGNNTVKLSLVAYEDYLESNVDQEYSTDKLELPKFVFHCPSLEYGVTPAPDKDYEAVYEYYRIPVDLENSTDVPSVPERFRHVIIDGAMYHAYMFRSNEQAANISKGKMEEGIKHMRTMLVNRYSYMRSTAIINRSLSTFGSRVA</sequence>
<accession>A0A6J5N9T0</accession>
<dbReference type="InterPro" id="IPR056209">
    <property type="entry name" value="SU10_adaptor"/>
</dbReference>
<dbReference type="EMBL" id="LR796635">
    <property type="protein sequence ID" value="CAB4156420.1"/>
    <property type="molecule type" value="Genomic_DNA"/>
</dbReference>
<organism evidence="1">
    <name type="scientific">uncultured Caudovirales phage</name>
    <dbReference type="NCBI Taxonomy" id="2100421"/>
    <lineage>
        <taxon>Viruses</taxon>
        <taxon>Duplodnaviria</taxon>
        <taxon>Heunggongvirae</taxon>
        <taxon>Uroviricota</taxon>
        <taxon>Caudoviricetes</taxon>
        <taxon>Peduoviridae</taxon>
        <taxon>Maltschvirus</taxon>
        <taxon>Maltschvirus maltsch</taxon>
    </lineage>
</organism>
<gene>
    <name evidence="2" type="ORF">UFOVP1067_60</name>
    <name evidence="1" type="ORF">UFOVP662_60</name>
</gene>
<evidence type="ECO:0000313" key="2">
    <source>
        <dbReference type="EMBL" id="CAB4181682.1"/>
    </source>
</evidence>
<reference evidence="1" key="1">
    <citation type="submission" date="2020-04" db="EMBL/GenBank/DDBJ databases">
        <authorList>
            <person name="Chiriac C."/>
            <person name="Salcher M."/>
            <person name="Ghai R."/>
            <person name="Kavagutti S V."/>
        </authorList>
    </citation>
    <scope>NUCLEOTIDE SEQUENCE</scope>
</reference>
<protein>
    <submittedName>
        <fullName evidence="1">Uncharacterized protein</fullName>
    </submittedName>
</protein>
<dbReference type="Pfam" id="PF24175">
    <property type="entry name" value="SU10_adaptor"/>
    <property type="match status" value="1"/>
</dbReference>
<proteinExistence type="predicted"/>
<dbReference type="EMBL" id="LR797016">
    <property type="protein sequence ID" value="CAB4181682.1"/>
    <property type="molecule type" value="Genomic_DNA"/>
</dbReference>
<name>A0A6J5N9T0_9CAUD</name>